<dbReference type="InterPro" id="IPR018313">
    <property type="entry name" value="SBP_3_CS"/>
</dbReference>
<proteinExistence type="inferred from homology"/>
<evidence type="ECO:0000256" key="1">
    <source>
        <dbReference type="ARBA" id="ARBA00004196"/>
    </source>
</evidence>
<comment type="subcellular location">
    <subcellularLocation>
        <location evidence="1">Cell envelope</location>
    </subcellularLocation>
</comment>
<keyword evidence="3 5" id="KW-0732">Signal</keyword>
<evidence type="ECO:0000256" key="4">
    <source>
        <dbReference type="RuleBase" id="RU003744"/>
    </source>
</evidence>
<keyword evidence="8" id="KW-1185">Reference proteome</keyword>
<dbReference type="InterPro" id="IPR001638">
    <property type="entry name" value="Solute-binding_3/MltF_N"/>
</dbReference>
<dbReference type="AlphaFoldDB" id="A0A840RBI4"/>
<gene>
    <name evidence="7" type="ORF">HNQ50_000608</name>
</gene>
<feature type="signal peptide" evidence="5">
    <location>
        <begin position="1"/>
        <end position="22"/>
    </location>
</feature>
<dbReference type="SUPFAM" id="SSF53850">
    <property type="entry name" value="Periplasmic binding protein-like II"/>
    <property type="match status" value="1"/>
</dbReference>
<evidence type="ECO:0000259" key="6">
    <source>
        <dbReference type="SMART" id="SM00062"/>
    </source>
</evidence>
<feature type="domain" description="Solute-binding protein family 3/N-terminal" evidence="6">
    <location>
        <begin position="27"/>
        <end position="256"/>
    </location>
</feature>
<accession>A0A840RBI4</accession>
<sequence length="264" mass="27985">MKLHKSLVLALMLACGSSAALAAKGPAIRIGIDTAYPPFASKNAAGKLQGLDIDILNAVCKKLDAQCSWVETPFDKLISGLMTARFDLIGSSLNITEERSKSIAFTDAIYNVPVQLVASKASQLQATPAALKGKRVGVLKDSTSDAWARAHWEPYGVTLVEYPTQDKVYLDLISGKIDASLQDAQAAYTGFLKTAFGSGYSFVGAPLQDAALFGGGMGLGVRKSDTTLHQQINAALLALKADGTLDRIAHQYTQITLLKNAPAK</sequence>
<dbReference type="RefSeq" id="WP_184097392.1">
    <property type="nucleotide sequence ID" value="NZ_JACHHN010000001.1"/>
</dbReference>
<evidence type="ECO:0000313" key="8">
    <source>
        <dbReference type="Proteomes" id="UP000543030"/>
    </source>
</evidence>
<dbReference type="SMART" id="SM00062">
    <property type="entry name" value="PBPb"/>
    <property type="match status" value="1"/>
</dbReference>
<evidence type="ECO:0000256" key="2">
    <source>
        <dbReference type="ARBA" id="ARBA00010333"/>
    </source>
</evidence>
<organism evidence="7 8">
    <name type="scientific">Silvimonas terrae</name>
    <dbReference type="NCBI Taxonomy" id="300266"/>
    <lineage>
        <taxon>Bacteria</taxon>
        <taxon>Pseudomonadati</taxon>
        <taxon>Pseudomonadota</taxon>
        <taxon>Betaproteobacteria</taxon>
        <taxon>Neisseriales</taxon>
        <taxon>Chitinibacteraceae</taxon>
        <taxon>Silvimonas</taxon>
    </lineage>
</organism>
<comment type="caution">
    <text evidence="7">The sequence shown here is derived from an EMBL/GenBank/DDBJ whole genome shotgun (WGS) entry which is preliminary data.</text>
</comment>
<feature type="chain" id="PRO_5032721104" evidence="5">
    <location>
        <begin position="23"/>
        <end position="264"/>
    </location>
</feature>
<evidence type="ECO:0000313" key="7">
    <source>
        <dbReference type="EMBL" id="MBB5189898.1"/>
    </source>
</evidence>
<evidence type="ECO:0000256" key="3">
    <source>
        <dbReference type="ARBA" id="ARBA00022729"/>
    </source>
</evidence>
<dbReference type="Pfam" id="PF00497">
    <property type="entry name" value="SBP_bac_3"/>
    <property type="match status" value="1"/>
</dbReference>
<dbReference type="GO" id="GO:0030313">
    <property type="term" value="C:cell envelope"/>
    <property type="evidence" value="ECO:0007669"/>
    <property type="project" value="UniProtKB-SubCell"/>
</dbReference>
<dbReference type="PANTHER" id="PTHR35936">
    <property type="entry name" value="MEMBRANE-BOUND LYTIC MUREIN TRANSGLYCOSYLASE F"/>
    <property type="match status" value="1"/>
</dbReference>
<comment type="similarity">
    <text evidence="2 4">Belongs to the bacterial solute-binding protein 3 family.</text>
</comment>
<reference evidence="7 8" key="1">
    <citation type="submission" date="2020-08" db="EMBL/GenBank/DDBJ databases">
        <title>Genomic Encyclopedia of Type Strains, Phase IV (KMG-IV): sequencing the most valuable type-strain genomes for metagenomic binning, comparative biology and taxonomic classification.</title>
        <authorList>
            <person name="Goeker M."/>
        </authorList>
    </citation>
    <scope>NUCLEOTIDE SEQUENCE [LARGE SCALE GENOMIC DNA]</scope>
    <source>
        <strain evidence="7 8">DSM 18233</strain>
    </source>
</reference>
<dbReference type="Proteomes" id="UP000543030">
    <property type="component" value="Unassembled WGS sequence"/>
</dbReference>
<dbReference type="PROSITE" id="PS01039">
    <property type="entry name" value="SBP_BACTERIAL_3"/>
    <property type="match status" value="1"/>
</dbReference>
<protein>
    <submittedName>
        <fullName evidence="7">Lysine-arginine-ornithine-binding protein</fullName>
    </submittedName>
</protein>
<dbReference type="PANTHER" id="PTHR35936:SF13">
    <property type="entry name" value="HISTIDINE-BINDING PERIPLASMIC PROTEIN"/>
    <property type="match status" value="1"/>
</dbReference>
<name>A0A840RBI4_9NEIS</name>
<evidence type="ECO:0000256" key="5">
    <source>
        <dbReference type="SAM" id="SignalP"/>
    </source>
</evidence>
<dbReference type="Gene3D" id="3.40.190.10">
    <property type="entry name" value="Periplasmic binding protein-like II"/>
    <property type="match status" value="2"/>
</dbReference>
<dbReference type="EMBL" id="JACHHN010000001">
    <property type="protein sequence ID" value="MBB5189898.1"/>
    <property type="molecule type" value="Genomic_DNA"/>
</dbReference>